<dbReference type="AlphaFoldDB" id="A0A9J5ZIF7"/>
<accession>A0A9J5ZIF7</accession>
<sequence>MMKKATADILPECLIEKIVSYLSFKDAAKMSILSKTWLRSWLIHPNIEFKYPGGNSVVDTIMNRYRDEKIPIDKFELSYSYNPEVPQPIDKWLFIALENDSYPVLHLFKKAFSNPCQIR</sequence>
<proteinExistence type="predicted"/>
<organism evidence="2 3">
    <name type="scientific">Solanum commersonii</name>
    <name type="common">Commerson's wild potato</name>
    <name type="synonym">Commerson's nightshade</name>
    <dbReference type="NCBI Taxonomy" id="4109"/>
    <lineage>
        <taxon>Eukaryota</taxon>
        <taxon>Viridiplantae</taxon>
        <taxon>Streptophyta</taxon>
        <taxon>Embryophyta</taxon>
        <taxon>Tracheophyta</taxon>
        <taxon>Spermatophyta</taxon>
        <taxon>Magnoliopsida</taxon>
        <taxon>eudicotyledons</taxon>
        <taxon>Gunneridae</taxon>
        <taxon>Pentapetalae</taxon>
        <taxon>asterids</taxon>
        <taxon>lamiids</taxon>
        <taxon>Solanales</taxon>
        <taxon>Solanaceae</taxon>
        <taxon>Solanoideae</taxon>
        <taxon>Solaneae</taxon>
        <taxon>Solanum</taxon>
    </lineage>
</organism>
<gene>
    <name evidence="2" type="ORF">H5410_022929</name>
</gene>
<evidence type="ECO:0000313" key="2">
    <source>
        <dbReference type="EMBL" id="KAG5611648.1"/>
    </source>
</evidence>
<reference evidence="2 3" key="1">
    <citation type="submission" date="2020-09" db="EMBL/GenBank/DDBJ databases">
        <title>De no assembly of potato wild relative species, Solanum commersonii.</title>
        <authorList>
            <person name="Cho K."/>
        </authorList>
    </citation>
    <scope>NUCLEOTIDE SEQUENCE [LARGE SCALE GENOMIC DNA]</scope>
    <source>
        <strain evidence="2">LZ3.2</strain>
        <tissue evidence="2">Leaf</tissue>
    </source>
</reference>
<dbReference type="Proteomes" id="UP000824120">
    <property type="component" value="Chromosome 4"/>
</dbReference>
<name>A0A9J5ZIF7_SOLCO</name>
<dbReference type="InterPro" id="IPR001810">
    <property type="entry name" value="F-box_dom"/>
</dbReference>
<evidence type="ECO:0000313" key="3">
    <source>
        <dbReference type="Proteomes" id="UP000824120"/>
    </source>
</evidence>
<comment type="caution">
    <text evidence="2">The sequence shown here is derived from an EMBL/GenBank/DDBJ whole genome shotgun (WGS) entry which is preliminary data.</text>
</comment>
<keyword evidence="3" id="KW-1185">Reference proteome</keyword>
<dbReference type="OrthoDB" id="1751320at2759"/>
<dbReference type="EMBL" id="JACXVP010000004">
    <property type="protein sequence ID" value="KAG5611648.1"/>
    <property type="molecule type" value="Genomic_DNA"/>
</dbReference>
<dbReference type="Pfam" id="PF00646">
    <property type="entry name" value="F-box"/>
    <property type="match status" value="1"/>
</dbReference>
<dbReference type="PANTHER" id="PTHR31639">
    <property type="entry name" value="F-BOX PROTEIN-LIKE"/>
    <property type="match status" value="1"/>
</dbReference>
<feature type="domain" description="F-box" evidence="1">
    <location>
        <begin position="10"/>
        <end position="51"/>
    </location>
</feature>
<dbReference type="PANTHER" id="PTHR31639:SF271">
    <property type="entry name" value="F-BOX FAMILY PROTEIN"/>
    <property type="match status" value="1"/>
</dbReference>
<dbReference type="InterPro" id="IPR036047">
    <property type="entry name" value="F-box-like_dom_sf"/>
</dbReference>
<dbReference type="SMART" id="SM00256">
    <property type="entry name" value="FBOX"/>
    <property type="match status" value="1"/>
</dbReference>
<protein>
    <recommendedName>
        <fullName evidence="1">F-box domain-containing protein</fullName>
    </recommendedName>
</protein>
<dbReference type="SUPFAM" id="SSF81383">
    <property type="entry name" value="F-box domain"/>
    <property type="match status" value="1"/>
</dbReference>
<evidence type="ECO:0000259" key="1">
    <source>
        <dbReference type="SMART" id="SM00256"/>
    </source>
</evidence>